<accession>A0A7Z0MMX0</accession>
<feature type="non-terminal residue" evidence="2">
    <location>
        <position position="162"/>
    </location>
</feature>
<comment type="caution">
    <text evidence="2">The sequence shown here is derived from an EMBL/GenBank/DDBJ whole genome shotgun (WGS) entry which is preliminary data.</text>
</comment>
<reference evidence="2 3" key="1">
    <citation type="submission" date="2020-05" db="EMBL/GenBank/DDBJ databases">
        <title>Horizontal transmission and recombination maintain forever young bacterial symbiont genomes.</title>
        <authorList>
            <person name="Russell S.L."/>
            <person name="Pepper-Tunick E."/>
            <person name="Svedberg J."/>
            <person name="Byrne A."/>
            <person name="Ruelas Castillo J."/>
            <person name="Vollmers C."/>
            <person name="Beinart R.A."/>
            <person name="Corbett-Detig R."/>
        </authorList>
    </citation>
    <scope>NUCLEOTIDE SEQUENCE [LARGE SCALE GENOMIC DNA]</scope>
    <source>
        <strain evidence="2">4727-3</strain>
    </source>
</reference>
<dbReference type="InterPro" id="IPR036652">
    <property type="entry name" value="YjeF_N_dom_sf"/>
</dbReference>
<dbReference type="Proteomes" id="UP000537890">
    <property type="component" value="Unassembled WGS sequence"/>
</dbReference>
<dbReference type="InterPro" id="IPR004443">
    <property type="entry name" value="YjeF_N_dom"/>
</dbReference>
<protein>
    <submittedName>
        <fullName evidence="2">Bifunctional ADP-dependent NAD(P)H-hydrate dehydratase/NAD(P)H-hydrate epimerase</fullName>
    </submittedName>
</protein>
<name>A0A7Z0MMX0_9GAMM</name>
<dbReference type="AlphaFoldDB" id="A0A7Z0MMX0"/>
<organism evidence="2 3">
    <name type="scientific">Candidatus Methanofishera endochildressiae</name>
    <dbReference type="NCBI Taxonomy" id="2738884"/>
    <lineage>
        <taxon>Bacteria</taxon>
        <taxon>Pseudomonadati</taxon>
        <taxon>Pseudomonadota</taxon>
        <taxon>Gammaproteobacteria</taxon>
        <taxon>Candidatus Methanofishera</taxon>
    </lineage>
</organism>
<dbReference type="EMBL" id="JACCHS010000025">
    <property type="protein sequence ID" value="NYT46653.1"/>
    <property type="molecule type" value="Genomic_DNA"/>
</dbReference>
<dbReference type="PROSITE" id="PS51385">
    <property type="entry name" value="YJEF_N"/>
    <property type="match status" value="1"/>
</dbReference>
<dbReference type="Pfam" id="PF03853">
    <property type="entry name" value="YjeF_N"/>
    <property type="match status" value="1"/>
</dbReference>
<dbReference type="Gene3D" id="3.40.50.10260">
    <property type="entry name" value="YjeF N-terminal domain"/>
    <property type="match status" value="1"/>
</dbReference>
<proteinExistence type="predicted"/>
<sequence length="162" mass="17267">MQTLPTPLYSAQQARDIDRMAQELPSITGFQLMTKAAEAGFKAIQEYYPAARKIAVFCGAGNNAGDGYLIAALAINAGYRVRLVSVVAIQKLQGDAAQAKEVFLDAGGMILLDFQTLDNTTELVVDALLGTGLDRNVSGKFAEVISYINTGMPSTSGYIPLK</sequence>
<dbReference type="SUPFAM" id="SSF64153">
    <property type="entry name" value="YjeF N-terminal domain-like"/>
    <property type="match status" value="1"/>
</dbReference>
<evidence type="ECO:0000259" key="1">
    <source>
        <dbReference type="PROSITE" id="PS51385"/>
    </source>
</evidence>
<evidence type="ECO:0000313" key="2">
    <source>
        <dbReference type="EMBL" id="NYT46653.1"/>
    </source>
</evidence>
<feature type="domain" description="YjeF N-terminal" evidence="1">
    <location>
        <begin position="14"/>
        <end position="162"/>
    </location>
</feature>
<gene>
    <name evidence="2" type="ORF">H0A75_02275</name>
</gene>
<evidence type="ECO:0000313" key="3">
    <source>
        <dbReference type="Proteomes" id="UP000537890"/>
    </source>
</evidence>